<dbReference type="KEGG" id="egu:105043013"/>
<dbReference type="SUPFAM" id="SSF52058">
    <property type="entry name" value="L domain-like"/>
    <property type="match status" value="1"/>
</dbReference>
<evidence type="ECO:0000256" key="4">
    <source>
        <dbReference type="ARBA" id="ARBA00022614"/>
    </source>
</evidence>
<evidence type="ECO:0000256" key="9">
    <source>
        <dbReference type="ARBA" id="ARBA00023136"/>
    </source>
</evidence>
<keyword evidence="11" id="KW-0325">Glycoprotein</keyword>
<dbReference type="InterPro" id="IPR032675">
    <property type="entry name" value="LRR_dom_sf"/>
</dbReference>
<reference evidence="17" key="1">
    <citation type="submission" date="2025-08" db="UniProtKB">
        <authorList>
            <consortium name="RefSeq"/>
        </authorList>
    </citation>
    <scope>IDENTIFICATION</scope>
</reference>
<dbReference type="SUPFAM" id="SSF52047">
    <property type="entry name" value="RNI-like"/>
    <property type="match status" value="2"/>
</dbReference>
<evidence type="ECO:0000256" key="12">
    <source>
        <dbReference type="SAM" id="Phobius"/>
    </source>
</evidence>
<keyword evidence="10" id="KW-0675">Receptor</keyword>
<evidence type="ECO:0000313" key="17">
    <source>
        <dbReference type="RefSeq" id="XP_010918709.1"/>
    </source>
</evidence>
<evidence type="ECO:0000256" key="11">
    <source>
        <dbReference type="ARBA" id="ARBA00023180"/>
    </source>
</evidence>
<evidence type="ECO:0000256" key="5">
    <source>
        <dbReference type="ARBA" id="ARBA00022692"/>
    </source>
</evidence>
<keyword evidence="7" id="KW-0677">Repeat</keyword>
<evidence type="ECO:0000256" key="7">
    <source>
        <dbReference type="ARBA" id="ARBA00022737"/>
    </source>
</evidence>
<dbReference type="PRINTS" id="PR00019">
    <property type="entry name" value="LEURICHRPT"/>
</dbReference>
<accession>A0A6I9R709</accession>
<feature type="chain" id="PRO_5026895847" evidence="13">
    <location>
        <begin position="25"/>
        <end position="989"/>
    </location>
</feature>
<keyword evidence="16" id="KW-1185">Reference proteome</keyword>
<feature type="domain" description="Leucine-rich repeat-containing N-terminal plant-type" evidence="14">
    <location>
        <begin position="28"/>
        <end position="65"/>
    </location>
</feature>
<comment type="subcellular location">
    <subcellularLocation>
        <location evidence="1">Cell membrane</location>
        <topology evidence="1">Single-pass type I membrane protein</topology>
    </subcellularLocation>
</comment>
<evidence type="ECO:0000259" key="15">
    <source>
        <dbReference type="Pfam" id="PF23598"/>
    </source>
</evidence>
<dbReference type="PANTHER" id="PTHR48063:SF112">
    <property type="entry name" value="RECEPTOR LIKE PROTEIN 30-LIKE"/>
    <property type="match status" value="1"/>
</dbReference>
<dbReference type="FunFam" id="3.80.10.10:FF:001347">
    <property type="entry name" value="LRR receptor-like serine/threonine-protein kinase GSO2"/>
    <property type="match status" value="1"/>
</dbReference>
<keyword evidence="3" id="KW-1003">Cell membrane</keyword>
<dbReference type="FunFam" id="3.80.10.10:FF:000649">
    <property type="entry name" value="Leucine Rich Repeat family protein"/>
    <property type="match status" value="1"/>
</dbReference>
<evidence type="ECO:0000256" key="6">
    <source>
        <dbReference type="ARBA" id="ARBA00022729"/>
    </source>
</evidence>
<dbReference type="Proteomes" id="UP000504607">
    <property type="component" value="Chromosome 4"/>
</dbReference>
<keyword evidence="6 13" id="KW-0732">Signal</keyword>
<dbReference type="InterPro" id="IPR013210">
    <property type="entry name" value="LRR_N_plant-typ"/>
</dbReference>
<feature type="transmembrane region" description="Helical" evidence="12">
    <location>
        <begin position="925"/>
        <end position="949"/>
    </location>
</feature>
<dbReference type="FunFam" id="3.80.10.10:FF:000095">
    <property type="entry name" value="LRR receptor-like serine/threonine-protein kinase GSO1"/>
    <property type="match status" value="1"/>
</dbReference>
<feature type="domain" description="Disease resistance R13L4/SHOC-2-like LRR" evidence="15">
    <location>
        <begin position="338"/>
        <end position="478"/>
    </location>
</feature>
<dbReference type="InterPro" id="IPR055414">
    <property type="entry name" value="LRR_R13L4/SHOC2-like"/>
</dbReference>
<dbReference type="GO" id="GO:0005886">
    <property type="term" value="C:plasma membrane"/>
    <property type="evidence" value="ECO:0007669"/>
    <property type="project" value="UniProtKB-SubCell"/>
</dbReference>
<dbReference type="PANTHER" id="PTHR48063">
    <property type="entry name" value="LRR RECEPTOR-LIKE KINASE"/>
    <property type="match status" value="1"/>
</dbReference>
<protein>
    <submittedName>
        <fullName evidence="17">Receptor-like protein EIX2</fullName>
    </submittedName>
</protein>
<evidence type="ECO:0000256" key="13">
    <source>
        <dbReference type="SAM" id="SignalP"/>
    </source>
</evidence>
<dbReference type="InParanoid" id="A0A6I9R709"/>
<dbReference type="Gene3D" id="3.80.10.10">
    <property type="entry name" value="Ribonuclease Inhibitor"/>
    <property type="match status" value="5"/>
</dbReference>
<feature type="signal peptide" evidence="13">
    <location>
        <begin position="1"/>
        <end position="24"/>
    </location>
</feature>
<proteinExistence type="inferred from homology"/>
<dbReference type="PROSITE" id="PS51450">
    <property type="entry name" value="LRR"/>
    <property type="match status" value="1"/>
</dbReference>
<dbReference type="InterPro" id="IPR001611">
    <property type="entry name" value="Leu-rich_rpt"/>
</dbReference>
<organism evidence="16 17">
    <name type="scientific">Elaeis guineensis var. tenera</name>
    <name type="common">Oil palm</name>
    <dbReference type="NCBI Taxonomy" id="51953"/>
    <lineage>
        <taxon>Eukaryota</taxon>
        <taxon>Viridiplantae</taxon>
        <taxon>Streptophyta</taxon>
        <taxon>Embryophyta</taxon>
        <taxon>Tracheophyta</taxon>
        <taxon>Spermatophyta</taxon>
        <taxon>Magnoliopsida</taxon>
        <taxon>Liliopsida</taxon>
        <taxon>Arecaceae</taxon>
        <taxon>Arecoideae</taxon>
        <taxon>Cocoseae</taxon>
        <taxon>Elaeidinae</taxon>
        <taxon>Elaeis</taxon>
    </lineage>
</organism>
<comment type="similarity">
    <text evidence="2">Belongs to the RLP family.</text>
</comment>
<dbReference type="InterPro" id="IPR046956">
    <property type="entry name" value="RLP23-like"/>
</dbReference>
<dbReference type="OrthoDB" id="1907415at2759"/>
<keyword evidence="5 12" id="KW-0812">Transmembrane</keyword>
<dbReference type="FunFam" id="3.80.10.10:FF:000111">
    <property type="entry name" value="LRR receptor-like serine/threonine-protein kinase ERECTA"/>
    <property type="match status" value="1"/>
</dbReference>
<gene>
    <name evidence="17" type="primary">LOC105043013</name>
</gene>
<dbReference type="RefSeq" id="XP_010918709.1">
    <property type="nucleotide sequence ID" value="XM_010920407.1"/>
</dbReference>
<evidence type="ECO:0000256" key="10">
    <source>
        <dbReference type="ARBA" id="ARBA00023170"/>
    </source>
</evidence>
<name>A0A6I9R709_ELAGV</name>
<keyword evidence="9 12" id="KW-0472">Membrane</keyword>
<dbReference type="InterPro" id="IPR003591">
    <property type="entry name" value="Leu-rich_rpt_typical-subtyp"/>
</dbReference>
<evidence type="ECO:0000256" key="3">
    <source>
        <dbReference type="ARBA" id="ARBA00022475"/>
    </source>
</evidence>
<keyword evidence="4" id="KW-0433">Leucine-rich repeat</keyword>
<keyword evidence="8 12" id="KW-1133">Transmembrane helix</keyword>
<evidence type="ECO:0000256" key="8">
    <source>
        <dbReference type="ARBA" id="ARBA00022989"/>
    </source>
</evidence>
<dbReference type="GeneID" id="105043013"/>
<evidence type="ECO:0000313" key="16">
    <source>
        <dbReference type="Proteomes" id="UP000504607"/>
    </source>
</evidence>
<dbReference type="Pfam" id="PF13855">
    <property type="entry name" value="LRR_8"/>
    <property type="match status" value="2"/>
</dbReference>
<dbReference type="Pfam" id="PF00560">
    <property type="entry name" value="LRR_1"/>
    <property type="match status" value="7"/>
</dbReference>
<dbReference type="FunFam" id="3.80.10.10:FF:000041">
    <property type="entry name" value="LRR receptor-like serine/threonine-protein kinase ERECTA"/>
    <property type="match status" value="1"/>
</dbReference>
<dbReference type="AlphaFoldDB" id="A0A6I9R709"/>
<sequence length="989" mass="108763">MASIPLHVALLLSLLCTQPFISTAHCLQQERDALLGFKAGIKDPTNKLASWVGDDCCQWRGVHCSNTTGHVVQLDLHNPQPLNYDGSPDYSGSLSGEINPSLLGLEHLSYLDLSLNYFVGATIPKFIGSLKELTYINFSRASFAGIIPPELGNLSNLHHLDLYSLAPTLYAKDVQWISSLSSLRYLNMGGVNLISVTSWLQVLNMLPSITEIHLSSCQLHDFPQNLPQTNFTNLSVLDLSDNTFNSSRIPDYLFHITSLKHLDLRASELRGVVPVDIGNLTSLEYLDLSYNVYFVGRMPRSLGRLCNLHTLYLSASLSSDNLAEFGEVLDGCIRNSLEEFSLEANGFFEPLPDWLGNLKNLKTLDLSSNNLYGSIPASIGRMSSLQNLYLAQNGLNGTVSESIGQLSKLEYLDLSFNPLKTVMSEAHFTNLTSLNYLELTESSLALHVSSDWIPPFQLRVIHLSSCRLGPQFPAWIRTQVNAFILDMTNTGLAGTMPDWFFSEVLSHLNVAELSLNRISGEMPRILKVGKYGPVSLNLSSNRLEGPIPIFSPNLITLDLSNNSLSGTIPSAIGKALPYLTFLSLSASNLHGGIPYSLCNMRFLRFLVLSNNHLSGEIPDCWENSVRMQFLSLANNNLSGVVPSSIGSLALLNVLDLSHNSLGGELPVSLKGCKELVLLNLEQNKLSGNLPTWIGESLSRLLILSLRSNMFAGDIPLKLSQLSLLHFLDLSNNKLSGIIPASFKNFTGMKVVRRRAGESYVNFWRTPMVIMQVVMKGRDLDYGKLLSLLTSIDLSDNNLSGQIPEELMDLVGLRNLNLSGNSLTGEIPERIGELRSLESLDLSRNELSGPIPSGLSGLNFLSHLNLSYNNLSGRIPSGGQLQTFNDPSVFVGNHDLCGFPLPVNCHVDDKNQGPKSFADDEGESGILWYGLGAGTGFAAGFWTVFGVLVLNRLWRIAYFRFVDGMCDMIYVAFARNMTKLKRSLFGGRMG</sequence>
<dbReference type="SMART" id="SM00369">
    <property type="entry name" value="LRR_TYP"/>
    <property type="match status" value="12"/>
</dbReference>
<evidence type="ECO:0000259" key="14">
    <source>
        <dbReference type="Pfam" id="PF08263"/>
    </source>
</evidence>
<dbReference type="Pfam" id="PF23598">
    <property type="entry name" value="LRR_14"/>
    <property type="match status" value="1"/>
</dbReference>
<evidence type="ECO:0000256" key="1">
    <source>
        <dbReference type="ARBA" id="ARBA00004251"/>
    </source>
</evidence>
<dbReference type="SMART" id="SM00365">
    <property type="entry name" value="LRR_SD22"/>
    <property type="match status" value="5"/>
</dbReference>
<evidence type="ECO:0000256" key="2">
    <source>
        <dbReference type="ARBA" id="ARBA00009592"/>
    </source>
</evidence>
<dbReference type="Pfam" id="PF08263">
    <property type="entry name" value="LRRNT_2"/>
    <property type="match status" value="1"/>
</dbReference>